<dbReference type="Proteomes" id="UP000000422">
    <property type="component" value="Chromosome"/>
</dbReference>
<dbReference type="EMBL" id="BX571660">
    <property type="protein sequence ID" value="CAE10229.1"/>
    <property type="molecule type" value="Genomic_DNA"/>
</dbReference>
<dbReference type="RefSeq" id="WP_011139020.1">
    <property type="nucleotide sequence ID" value="NC_005090.1"/>
</dbReference>
<dbReference type="AlphaFoldDB" id="Q7MRP9"/>
<reference evidence="1 2" key="1">
    <citation type="journal article" date="2003" name="Proc. Natl. Acad. Sci. U.S.A.">
        <title>Complete genome sequence and analysis of Wolinella succinogenes.</title>
        <authorList>
            <person name="Baar C."/>
            <person name="Eppinger M."/>
            <person name="Raddatz G."/>
            <person name="Simon JM."/>
            <person name="Lanz C."/>
            <person name="Klimmek O."/>
            <person name="Nandakumar R."/>
            <person name="Gross R."/>
            <person name="Rosinus A."/>
            <person name="Keller H."/>
            <person name="Jagtap P."/>
            <person name="Linke B."/>
            <person name="Meyer F."/>
            <person name="Lederer H."/>
            <person name="Schuster S.C."/>
        </authorList>
    </citation>
    <scope>NUCLEOTIDE SEQUENCE [LARGE SCALE GENOMIC DNA]</scope>
    <source>
        <strain evidence="2">ATCC 29543 / DSM 1740 / CCUG 13145 / JCM 31913 / LMG 7466 / NCTC 11488 / FDC 602W</strain>
    </source>
</reference>
<evidence type="ECO:0000313" key="1">
    <source>
        <dbReference type="EMBL" id="CAE10229.1"/>
    </source>
</evidence>
<accession>Q7MRP9</accession>
<proteinExistence type="predicted"/>
<keyword evidence="2" id="KW-1185">Reference proteome</keyword>
<gene>
    <name evidence="1" type="ordered locus">WS1142</name>
</gene>
<organism evidence="2">
    <name type="scientific">Wolinella succinogenes (strain ATCC 29543 / DSM 1740 / CCUG 13145 / JCM 31913 / LMG 7466 / NCTC 11488 / FDC 602W)</name>
    <name type="common">Vibrio succinogenes</name>
    <dbReference type="NCBI Taxonomy" id="273121"/>
    <lineage>
        <taxon>Bacteria</taxon>
        <taxon>Pseudomonadati</taxon>
        <taxon>Campylobacterota</taxon>
        <taxon>Epsilonproteobacteria</taxon>
        <taxon>Campylobacterales</taxon>
        <taxon>Helicobacteraceae</taxon>
        <taxon>Wolinella</taxon>
    </lineage>
</organism>
<protein>
    <submittedName>
        <fullName evidence="1">Uncharacterized protein</fullName>
    </submittedName>
</protein>
<dbReference type="HOGENOM" id="CLU_1348482_0_0_7"/>
<dbReference type="KEGG" id="wsu:WS1142"/>
<sequence length="203" mass="22776">MLSSAPHQNLSVYGYCLETSIEIFLHQNGYHAFSAKLPKDEVSAKFYYEALGDYIAESRIVVLDLNLQGWSIREVHENLFAHASPLGVEMAICHPLKSPEEFQALDEYEQLRHSKVMLEHDGVHGVSLEDFLENLIASPRGGKGAEIWGSRFLEALYKTCNDGSCYPLFIAIDPAQKRVKTLSVDEMRKLAFFNAALGRSSHA</sequence>
<evidence type="ECO:0000313" key="2">
    <source>
        <dbReference type="Proteomes" id="UP000000422"/>
    </source>
</evidence>
<name>Q7MRP9_WOLSU</name>
<dbReference type="STRING" id="273121.WS1142"/>